<name>A0A0F8XJJ0_9ZZZZ</name>
<evidence type="ECO:0008006" key="2">
    <source>
        <dbReference type="Google" id="ProtNLM"/>
    </source>
</evidence>
<evidence type="ECO:0000313" key="1">
    <source>
        <dbReference type="EMBL" id="KKK69302.1"/>
    </source>
</evidence>
<accession>A0A0F8XJJ0</accession>
<feature type="non-terminal residue" evidence="1">
    <location>
        <position position="123"/>
    </location>
</feature>
<comment type="caution">
    <text evidence="1">The sequence shown here is derived from an EMBL/GenBank/DDBJ whole genome shotgun (WGS) entry which is preliminary data.</text>
</comment>
<proteinExistence type="predicted"/>
<protein>
    <recommendedName>
        <fullName evidence="2">DUF1353 domain-containing protein</fullName>
    </recommendedName>
</protein>
<reference evidence="1" key="1">
    <citation type="journal article" date="2015" name="Nature">
        <title>Complex archaea that bridge the gap between prokaryotes and eukaryotes.</title>
        <authorList>
            <person name="Spang A."/>
            <person name="Saw J.H."/>
            <person name="Jorgensen S.L."/>
            <person name="Zaremba-Niedzwiedzka K."/>
            <person name="Martijn J."/>
            <person name="Lind A.E."/>
            <person name="van Eijk R."/>
            <person name="Schleper C."/>
            <person name="Guy L."/>
            <person name="Ettema T.J."/>
        </authorList>
    </citation>
    <scope>NUCLEOTIDE SEQUENCE</scope>
</reference>
<organism evidence="1">
    <name type="scientific">marine sediment metagenome</name>
    <dbReference type="NCBI Taxonomy" id="412755"/>
    <lineage>
        <taxon>unclassified sequences</taxon>
        <taxon>metagenomes</taxon>
        <taxon>ecological metagenomes</taxon>
    </lineage>
</organism>
<gene>
    <name evidence="1" type="ORF">LCGC14_2935390</name>
</gene>
<sequence length="123" mass="14356">MKLKYKSGYKYQSVNKPPSLQLIYIRPETDIFAPFCTLFKTGWLIPKDNYAWDGATYAPDIEKIMPGSYFHDMLYELFRLGYLPLSLWPLADKEMDIINKRCGMWSGTRWMVQKGLWVAQGSA</sequence>
<dbReference type="EMBL" id="LAZR01058715">
    <property type="protein sequence ID" value="KKK69302.1"/>
    <property type="molecule type" value="Genomic_DNA"/>
</dbReference>
<dbReference type="AlphaFoldDB" id="A0A0F8XJJ0"/>